<reference evidence="3" key="1">
    <citation type="journal article" date="2023" name="Access Microbiol">
        <title>De-novo genome assembly for Akanthomyces muscarius, a biocontrol agent of insect agricultural pests.</title>
        <authorList>
            <person name="Erdos Z."/>
            <person name="Studholme D.J."/>
            <person name="Raymond B."/>
            <person name="Sharma M."/>
        </authorList>
    </citation>
    <scope>NUCLEOTIDE SEQUENCE</scope>
    <source>
        <strain evidence="3">Ve6</strain>
    </source>
</reference>
<dbReference type="Gene3D" id="3.40.33.10">
    <property type="entry name" value="CAP"/>
    <property type="match status" value="1"/>
</dbReference>
<dbReference type="InterPro" id="IPR014044">
    <property type="entry name" value="CAP_dom"/>
</dbReference>
<feature type="domain" description="SCP" evidence="2">
    <location>
        <begin position="289"/>
        <end position="439"/>
    </location>
</feature>
<sequence length="457" mass="48998">MGHFQVSIAPLPSLPTPPLPWASLGQAWPLFSSHLLSRPTARSPPVPFTSHGRPTPSSISGPFNLRSFLPLFRVTRLDTVRSFETAFFRRSLYIKPPFPVCLVELRSVLFLRLASSSSTFFLQLQTCQLLQRLVLSKQNINLLGFTAVNNINNFDNHQVKSSLALLATAAAVSATVTSTEWVVDVVTVTVTADPSDFVSASQPTSTPTPEPVSTSSVAPSPPPPPPANAAVQEPEPTTTTQAPPPPPTSTPEPEPVVQTQTQAPEPEPETTTQQQTAQPTSETVAPSGGYKGTAIDYHNAYRKDHSAGNLEWDETLAQYAENTANKCQFAHDMAQGDGDYGQNLASVGSTGDLGTTESAVGKAIAEQWYQKEVGYYNFFGQSDPPPGADFSKFGHFSQLVWKDSTKAGCATVKCPAGTVLSYASYFTVCNYSPPGNFGGKYATNVLPSLGLKINLST</sequence>
<gene>
    <name evidence="3" type="ORF">LMH87_010387</name>
</gene>
<dbReference type="PRINTS" id="PR00838">
    <property type="entry name" value="V5ALLERGEN"/>
</dbReference>
<dbReference type="GO" id="GO:0005576">
    <property type="term" value="C:extracellular region"/>
    <property type="evidence" value="ECO:0007669"/>
    <property type="project" value="InterPro"/>
</dbReference>
<evidence type="ECO:0000313" key="3">
    <source>
        <dbReference type="EMBL" id="KAJ4153921.1"/>
    </source>
</evidence>
<dbReference type="EMBL" id="JAJHUN010000008">
    <property type="protein sequence ID" value="KAJ4153921.1"/>
    <property type="molecule type" value="Genomic_DNA"/>
</dbReference>
<evidence type="ECO:0000259" key="2">
    <source>
        <dbReference type="SMART" id="SM00198"/>
    </source>
</evidence>
<dbReference type="AlphaFoldDB" id="A0A9W8QFX9"/>
<dbReference type="InterPro" id="IPR035940">
    <property type="entry name" value="CAP_sf"/>
</dbReference>
<dbReference type="PANTHER" id="PTHR10334">
    <property type="entry name" value="CYSTEINE-RICH SECRETORY PROTEIN-RELATED"/>
    <property type="match status" value="1"/>
</dbReference>
<feature type="compositionally biased region" description="Low complexity" evidence="1">
    <location>
        <begin position="228"/>
        <end position="241"/>
    </location>
</feature>
<feature type="compositionally biased region" description="Pro residues" evidence="1">
    <location>
        <begin position="242"/>
        <end position="254"/>
    </location>
</feature>
<dbReference type="RefSeq" id="XP_056054579.1">
    <property type="nucleotide sequence ID" value="XM_056197541.1"/>
</dbReference>
<dbReference type="InterPro" id="IPR001283">
    <property type="entry name" value="CRISP-related"/>
</dbReference>
<dbReference type="PRINTS" id="PR00837">
    <property type="entry name" value="V5TPXLIKE"/>
</dbReference>
<keyword evidence="4" id="KW-1185">Reference proteome</keyword>
<evidence type="ECO:0000313" key="4">
    <source>
        <dbReference type="Proteomes" id="UP001144673"/>
    </source>
</evidence>
<dbReference type="CDD" id="cd05380">
    <property type="entry name" value="CAP_euk"/>
    <property type="match status" value="1"/>
</dbReference>
<dbReference type="SUPFAM" id="SSF55797">
    <property type="entry name" value="PR-1-like"/>
    <property type="match status" value="1"/>
</dbReference>
<dbReference type="InterPro" id="IPR018244">
    <property type="entry name" value="Allrgn_V5/Tpx1_CS"/>
</dbReference>
<protein>
    <recommendedName>
        <fullName evidence="2">SCP domain-containing protein</fullName>
    </recommendedName>
</protein>
<feature type="region of interest" description="Disordered" evidence="1">
    <location>
        <begin position="196"/>
        <end position="291"/>
    </location>
</feature>
<organism evidence="3 4">
    <name type="scientific">Akanthomyces muscarius</name>
    <name type="common">Entomopathogenic fungus</name>
    <name type="synonym">Lecanicillium muscarium</name>
    <dbReference type="NCBI Taxonomy" id="2231603"/>
    <lineage>
        <taxon>Eukaryota</taxon>
        <taxon>Fungi</taxon>
        <taxon>Dikarya</taxon>
        <taxon>Ascomycota</taxon>
        <taxon>Pezizomycotina</taxon>
        <taxon>Sordariomycetes</taxon>
        <taxon>Hypocreomycetidae</taxon>
        <taxon>Hypocreales</taxon>
        <taxon>Cordycipitaceae</taxon>
        <taxon>Akanthomyces</taxon>
    </lineage>
</organism>
<dbReference type="InterPro" id="IPR002413">
    <property type="entry name" value="V5_allergen-like"/>
</dbReference>
<dbReference type="KEGG" id="amus:LMH87_010387"/>
<name>A0A9W8QFX9_AKAMU</name>
<accession>A0A9W8QFX9</accession>
<feature type="compositionally biased region" description="Low complexity" evidence="1">
    <location>
        <begin position="255"/>
        <end position="283"/>
    </location>
</feature>
<dbReference type="GeneID" id="80897546"/>
<evidence type="ECO:0000256" key="1">
    <source>
        <dbReference type="SAM" id="MobiDB-lite"/>
    </source>
</evidence>
<comment type="caution">
    <text evidence="3">The sequence shown here is derived from an EMBL/GenBank/DDBJ whole genome shotgun (WGS) entry which is preliminary data.</text>
</comment>
<feature type="compositionally biased region" description="Low complexity" evidence="1">
    <location>
        <begin position="198"/>
        <end position="218"/>
    </location>
</feature>
<proteinExistence type="predicted"/>
<dbReference type="Proteomes" id="UP001144673">
    <property type="component" value="Chromosome 5"/>
</dbReference>
<dbReference type="PROSITE" id="PS01009">
    <property type="entry name" value="CRISP_1"/>
    <property type="match status" value="1"/>
</dbReference>
<dbReference type="Pfam" id="PF00188">
    <property type="entry name" value="CAP"/>
    <property type="match status" value="1"/>
</dbReference>
<dbReference type="SMART" id="SM00198">
    <property type="entry name" value="SCP"/>
    <property type="match status" value="1"/>
</dbReference>